<evidence type="ECO:0000313" key="2">
    <source>
        <dbReference type="EMBL" id="KAJ7085101.1"/>
    </source>
</evidence>
<organism evidence="2 3">
    <name type="scientific">Mycena belliarum</name>
    <dbReference type="NCBI Taxonomy" id="1033014"/>
    <lineage>
        <taxon>Eukaryota</taxon>
        <taxon>Fungi</taxon>
        <taxon>Dikarya</taxon>
        <taxon>Basidiomycota</taxon>
        <taxon>Agaricomycotina</taxon>
        <taxon>Agaricomycetes</taxon>
        <taxon>Agaricomycetidae</taxon>
        <taxon>Agaricales</taxon>
        <taxon>Marasmiineae</taxon>
        <taxon>Mycenaceae</taxon>
        <taxon>Mycena</taxon>
    </lineage>
</organism>
<evidence type="ECO:0000313" key="3">
    <source>
        <dbReference type="Proteomes" id="UP001222325"/>
    </source>
</evidence>
<proteinExistence type="predicted"/>
<keyword evidence="3" id="KW-1185">Reference proteome</keyword>
<sequence length="322" mass="35228">MHTCGSGAAATVTTQDPIFYFPCMLRRCRSQVGAFPRNAALDLAQCANETPSSGAPAPSRLPKSSKSAADVGVAPARAESAPAHRRAHVRRVRLPSQRRHRPLPRRCDIESIPHSRSANTIVQSATFATLRSLSCEGGACNSASDLKTRAWARCIVTFARARPRWTRIKLEHTWVVSGAKGRCMHRRHVRGSCGPALENRTACSRAPMSCPAVPSRGRCVEGRRDASPRPRELQTRPCGPLARVCAAARAARANERRTPRATHVARIRARAILAATGPSDDEAQRRRDHVSDVEVHAPVRPQLSTHINYLESGLQRYRAGTM</sequence>
<name>A0AAD6U2R8_9AGAR</name>
<feature type="region of interest" description="Disordered" evidence="1">
    <location>
        <begin position="49"/>
        <end position="88"/>
    </location>
</feature>
<dbReference type="AlphaFoldDB" id="A0AAD6U2R8"/>
<dbReference type="Proteomes" id="UP001222325">
    <property type="component" value="Unassembled WGS sequence"/>
</dbReference>
<accession>A0AAD6U2R8</accession>
<reference evidence="2" key="1">
    <citation type="submission" date="2023-03" db="EMBL/GenBank/DDBJ databases">
        <title>Massive genome expansion in bonnet fungi (Mycena s.s.) driven by repeated elements and novel gene families across ecological guilds.</title>
        <authorList>
            <consortium name="Lawrence Berkeley National Laboratory"/>
            <person name="Harder C.B."/>
            <person name="Miyauchi S."/>
            <person name="Viragh M."/>
            <person name="Kuo A."/>
            <person name="Thoen E."/>
            <person name="Andreopoulos B."/>
            <person name="Lu D."/>
            <person name="Skrede I."/>
            <person name="Drula E."/>
            <person name="Henrissat B."/>
            <person name="Morin E."/>
            <person name="Kohler A."/>
            <person name="Barry K."/>
            <person name="LaButti K."/>
            <person name="Morin E."/>
            <person name="Salamov A."/>
            <person name="Lipzen A."/>
            <person name="Mereny Z."/>
            <person name="Hegedus B."/>
            <person name="Baldrian P."/>
            <person name="Stursova M."/>
            <person name="Weitz H."/>
            <person name="Taylor A."/>
            <person name="Grigoriev I.V."/>
            <person name="Nagy L.G."/>
            <person name="Martin F."/>
            <person name="Kauserud H."/>
        </authorList>
    </citation>
    <scope>NUCLEOTIDE SEQUENCE</scope>
    <source>
        <strain evidence="2">CBHHK173m</strain>
    </source>
</reference>
<protein>
    <submittedName>
        <fullName evidence="2">Uncharacterized protein</fullName>
    </submittedName>
</protein>
<gene>
    <name evidence="2" type="ORF">B0H15DRAFT_377760</name>
</gene>
<dbReference type="EMBL" id="JARJCN010000035">
    <property type="protein sequence ID" value="KAJ7085101.1"/>
    <property type="molecule type" value="Genomic_DNA"/>
</dbReference>
<comment type="caution">
    <text evidence="2">The sequence shown here is derived from an EMBL/GenBank/DDBJ whole genome shotgun (WGS) entry which is preliminary data.</text>
</comment>
<evidence type="ECO:0000256" key="1">
    <source>
        <dbReference type="SAM" id="MobiDB-lite"/>
    </source>
</evidence>